<dbReference type="InterPro" id="IPR000780">
    <property type="entry name" value="CheR_MeTrfase"/>
</dbReference>
<sequence>MNTLTAFKHWIHSRCGLQLEGLAEERLMRAIEALAQRFPGQSHAALLMRLQSDDALFEDFVSHLTVNETYFFREPEALDWLAKRYLPACLAQVERPLRVLSAGCSSGEEPYSLAMLLLEHLGEQAPARVTITGGDLDQRELAKARTGLYGGMAFRATPPDLKARYFTPQGQRFRLAEPLREWVDFVPLNVLAPEASAFAAPFDVILFRNVSIYFDAPTRKQIQRHLKALLAPDGVLLCGITEIIGNDLGVLTLTNDQGIFHFRHPTSTPTPDSERAPVAALADPARVSSFVPDAVPTAQAVAPDTAPQASVAPLSLPWDVRLHNAQTQLNANDFDAADSAFAALLAQQPWSVDALVLAGLAARWCAHPEQALAHFKRAIYVAPDCWPAHFYLAELYRQGELADVPLQRQRSYAAVVRLLEETPASVGSFSVVAPPLPPGDALFLARRHLMADAVAQGAH</sequence>
<keyword evidence="1" id="KW-0489">Methyltransferase</keyword>
<keyword evidence="2" id="KW-0808">Transferase</keyword>
<dbReference type="SMART" id="SM00138">
    <property type="entry name" value="MeTrc"/>
    <property type="match status" value="1"/>
</dbReference>
<dbReference type="InterPro" id="IPR011990">
    <property type="entry name" value="TPR-like_helical_dom_sf"/>
</dbReference>
<evidence type="ECO:0000256" key="2">
    <source>
        <dbReference type="ARBA" id="ARBA00022679"/>
    </source>
</evidence>
<dbReference type="SUPFAM" id="SSF48452">
    <property type="entry name" value="TPR-like"/>
    <property type="match status" value="1"/>
</dbReference>
<dbReference type="Proteomes" id="UP001165542">
    <property type="component" value="Unassembled WGS sequence"/>
</dbReference>
<dbReference type="InterPro" id="IPR022642">
    <property type="entry name" value="CheR_C"/>
</dbReference>
<dbReference type="PANTHER" id="PTHR24422:SF19">
    <property type="entry name" value="CHEMOTAXIS PROTEIN METHYLTRANSFERASE"/>
    <property type="match status" value="1"/>
</dbReference>
<dbReference type="RefSeq" id="WP_259037696.1">
    <property type="nucleotide sequence ID" value="NZ_JAJISC010000011.1"/>
</dbReference>
<dbReference type="Gene3D" id="1.25.40.10">
    <property type="entry name" value="Tetratricopeptide repeat domain"/>
    <property type="match status" value="1"/>
</dbReference>
<evidence type="ECO:0000313" key="5">
    <source>
        <dbReference type="EMBL" id="MCS2611198.1"/>
    </source>
</evidence>
<dbReference type="SUPFAM" id="SSF53335">
    <property type="entry name" value="S-adenosyl-L-methionine-dependent methyltransferases"/>
    <property type="match status" value="1"/>
</dbReference>
<dbReference type="InterPro" id="IPR029063">
    <property type="entry name" value="SAM-dependent_MTases_sf"/>
</dbReference>
<evidence type="ECO:0000259" key="4">
    <source>
        <dbReference type="PROSITE" id="PS50123"/>
    </source>
</evidence>
<dbReference type="PROSITE" id="PS50123">
    <property type="entry name" value="CHER"/>
    <property type="match status" value="1"/>
</dbReference>
<dbReference type="PRINTS" id="PR00996">
    <property type="entry name" value="CHERMTFRASE"/>
</dbReference>
<evidence type="ECO:0000256" key="1">
    <source>
        <dbReference type="ARBA" id="ARBA00022603"/>
    </source>
</evidence>
<reference evidence="5" key="1">
    <citation type="submission" date="2021-11" db="EMBL/GenBank/DDBJ databases">
        <title>Halomonas sp., isolated from a coastal aquaculture zone in Dongshan Bay.</title>
        <authorList>
            <person name="Lin W."/>
        </authorList>
    </citation>
    <scope>NUCLEOTIDE SEQUENCE</scope>
    <source>
        <strain evidence="5">Yzlin-01</strain>
    </source>
</reference>
<gene>
    <name evidence="5" type="ORF">LLY24_17945</name>
</gene>
<evidence type="ECO:0000313" key="6">
    <source>
        <dbReference type="Proteomes" id="UP001165542"/>
    </source>
</evidence>
<dbReference type="CDD" id="cd02440">
    <property type="entry name" value="AdoMet_MTases"/>
    <property type="match status" value="1"/>
</dbReference>
<dbReference type="EMBL" id="JAJISC010000011">
    <property type="protein sequence ID" value="MCS2611198.1"/>
    <property type="molecule type" value="Genomic_DNA"/>
</dbReference>
<dbReference type="PANTHER" id="PTHR24422">
    <property type="entry name" value="CHEMOTAXIS PROTEIN METHYLTRANSFERASE"/>
    <property type="match status" value="1"/>
</dbReference>
<proteinExistence type="predicted"/>
<keyword evidence="6" id="KW-1185">Reference proteome</keyword>
<dbReference type="SUPFAM" id="SSF47757">
    <property type="entry name" value="Chemotaxis receptor methyltransferase CheR, N-terminal domain"/>
    <property type="match status" value="1"/>
</dbReference>
<accession>A0ABT2EHX0</accession>
<organism evidence="5 6">
    <name type="scientific">Halomonas dongshanensis</name>
    <dbReference type="NCBI Taxonomy" id="2890835"/>
    <lineage>
        <taxon>Bacteria</taxon>
        <taxon>Pseudomonadati</taxon>
        <taxon>Pseudomonadota</taxon>
        <taxon>Gammaproteobacteria</taxon>
        <taxon>Oceanospirillales</taxon>
        <taxon>Halomonadaceae</taxon>
        <taxon>Halomonas</taxon>
    </lineage>
</organism>
<dbReference type="Pfam" id="PF01739">
    <property type="entry name" value="CheR"/>
    <property type="match status" value="1"/>
</dbReference>
<comment type="caution">
    <text evidence="5">The sequence shown here is derived from an EMBL/GenBank/DDBJ whole genome shotgun (WGS) entry which is preliminary data.</text>
</comment>
<feature type="domain" description="CheR-type methyltransferase" evidence="4">
    <location>
        <begin position="1"/>
        <end position="244"/>
    </location>
</feature>
<name>A0ABT2EHX0_9GAMM</name>
<keyword evidence="3" id="KW-0949">S-adenosyl-L-methionine</keyword>
<protein>
    <submittedName>
        <fullName evidence="5">Protein-glutamate O-methyltransferase CheR</fullName>
    </submittedName>
</protein>
<dbReference type="InterPro" id="IPR050903">
    <property type="entry name" value="Bact_Chemotaxis_MeTrfase"/>
</dbReference>
<dbReference type="Gene3D" id="3.40.50.150">
    <property type="entry name" value="Vaccinia Virus protein VP39"/>
    <property type="match status" value="1"/>
</dbReference>
<evidence type="ECO:0000256" key="3">
    <source>
        <dbReference type="ARBA" id="ARBA00022691"/>
    </source>
</evidence>